<proteinExistence type="inferred from homology"/>
<dbReference type="Gene3D" id="2.40.30.170">
    <property type="match status" value="1"/>
</dbReference>
<reference evidence="8" key="1">
    <citation type="submission" date="2015-03" db="EMBL/GenBank/DDBJ databases">
        <title>MIGS Cultured Bacterial/Archaeal sample from Brevibacillus laterosporus.</title>
        <authorList>
            <person name="Zeng D."/>
            <person name="Zhu L."/>
            <person name="Dong G."/>
            <person name="Ye W."/>
            <person name="Ren D."/>
            <person name="Wu L."/>
            <person name="Xu J."/>
            <person name="Li G."/>
            <person name="Guo L."/>
        </authorList>
    </citation>
    <scope>NUCLEOTIDE SEQUENCE</scope>
    <source>
        <strain evidence="8">B9</strain>
    </source>
</reference>
<dbReference type="PANTHER" id="PTHR30386:SF26">
    <property type="entry name" value="TRANSPORT PROTEIN COMB"/>
    <property type="match status" value="1"/>
</dbReference>
<dbReference type="EMBL" id="CP011074">
    <property type="protein sequence ID" value="AKF94036.1"/>
    <property type="molecule type" value="Genomic_DNA"/>
</dbReference>
<accession>A0A0F6XZM5</accession>
<dbReference type="SUPFAM" id="SSF111369">
    <property type="entry name" value="HlyD-like secretion proteins"/>
    <property type="match status" value="1"/>
</dbReference>
<evidence type="ECO:0000313" key="8">
    <source>
        <dbReference type="EMBL" id="AKF94036.1"/>
    </source>
</evidence>
<evidence type="ECO:0000256" key="1">
    <source>
        <dbReference type="ARBA" id="ARBA00004167"/>
    </source>
</evidence>
<feature type="domain" description="Multidrug resistance protein MdtA-like barrel-sandwich hybrid" evidence="6">
    <location>
        <begin position="46"/>
        <end position="120"/>
    </location>
</feature>
<protein>
    <submittedName>
        <fullName evidence="8">Hemolysin D</fullName>
    </submittedName>
</protein>
<dbReference type="RefSeq" id="WP_031413047.1">
    <property type="nucleotide sequence ID" value="NZ_CP011074.1"/>
</dbReference>
<gene>
    <name evidence="8" type="ORF">EX87_10590</name>
</gene>
<keyword evidence="3" id="KW-0812">Transmembrane</keyword>
<comment type="subcellular location">
    <subcellularLocation>
        <location evidence="1">Membrane</location>
        <topology evidence="1">Single-pass membrane protein</topology>
    </subcellularLocation>
</comment>
<evidence type="ECO:0000256" key="3">
    <source>
        <dbReference type="ARBA" id="ARBA00022692"/>
    </source>
</evidence>
<organism evidence="8">
    <name type="scientific">Brevibacillus laterosporus</name>
    <name type="common">Bacillus laterosporus</name>
    <dbReference type="NCBI Taxonomy" id="1465"/>
    <lineage>
        <taxon>Bacteria</taxon>
        <taxon>Bacillati</taxon>
        <taxon>Bacillota</taxon>
        <taxon>Bacilli</taxon>
        <taxon>Bacillales</taxon>
        <taxon>Paenibacillaceae</taxon>
        <taxon>Brevibacillus</taxon>
    </lineage>
</organism>
<feature type="domain" description="YknX-like beta-barrel" evidence="7">
    <location>
        <begin position="125"/>
        <end position="214"/>
    </location>
</feature>
<evidence type="ECO:0000259" key="6">
    <source>
        <dbReference type="Pfam" id="PF25917"/>
    </source>
</evidence>
<name>A0A0F6XZM5_BRELA</name>
<keyword evidence="4" id="KW-1133">Transmembrane helix</keyword>
<dbReference type="Pfam" id="PF25990">
    <property type="entry name" value="Beta-barrel_YknX"/>
    <property type="match status" value="1"/>
</dbReference>
<sequence>MKKKFILSTILLLMVVAGGGIGYYYWYQGTHYVTTEDARVAGDTYRVMPRISGKITSLDLADGQSVIADQIVGQQDTTNIAGNMLDNATLRAPITGTVLKVTAKSGEVVAPGQSVATIVDMNKLYVSANIEETDLGRIHVGQLVEFTLDSFKGQTFRGQVFELGTATASTFSLLPATSTSGNFTKVTQRIPIKISINDKQNSRILPGMSAVIKIHLKGN</sequence>
<evidence type="ECO:0000256" key="5">
    <source>
        <dbReference type="ARBA" id="ARBA00023136"/>
    </source>
</evidence>
<dbReference type="InterPro" id="IPR058625">
    <property type="entry name" value="MdtA-like_BSH"/>
</dbReference>
<evidence type="ECO:0000256" key="4">
    <source>
        <dbReference type="ARBA" id="ARBA00022989"/>
    </source>
</evidence>
<comment type="similarity">
    <text evidence="2">Belongs to the membrane fusion protein (MFP) (TC 8.A.1) family.</text>
</comment>
<dbReference type="PANTHER" id="PTHR30386">
    <property type="entry name" value="MEMBRANE FUSION SUBUNIT OF EMRAB-TOLC MULTIDRUG EFFLUX PUMP"/>
    <property type="match status" value="1"/>
</dbReference>
<evidence type="ECO:0000259" key="7">
    <source>
        <dbReference type="Pfam" id="PF25990"/>
    </source>
</evidence>
<keyword evidence="5" id="KW-0472">Membrane</keyword>
<dbReference type="Pfam" id="PF25917">
    <property type="entry name" value="BSH_RND"/>
    <property type="match status" value="1"/>
</dbReference>
<dbReference type="GO" id="GO:0055085">
    <property type="term" value="P:transmembrane transport"/>
    <property type="evidence" value="ECO:0007669"/>
    <property type="project" value="InterPro"/>
</dbReference>
<evidence type="ECO:0000256" key="2">
    <source>
        <dbReference type="ARBA" id="ARBA00009477"/>
    </source>
</evidence>
<dbReference type="InterPro" id="IPR050739">
    <property type="entry name" value="MFP"/>
</dbReference>
<dbReference type="GO" id="GO:0016020">
    <property type="term" value="C:membrane"/>
    <property type="evidence" value="ECO:0007669"/>
    <property type="project" value="UniProtKB-SubCell"/>
</dbReference>
<dbReference type="InterPro" id="IPR058636">
    <property type="entry name" value="Beta-barrel_YknX"/>
</dbReference>
<dbReference type="AlphaFoldDB" id="A0A0F6XZM5"/>